<evidence type="ECO:0000256" key="2">
    <source>
        <dbReference type="SAM" id="Phobius"/>
    </source>
</evidence>
<keyword evidence="2" id="KW-0472">Membrane</keyword>
<gene>
    <name evidence="3" type="ORF">LCGC14_1976180</name>
</gene>
<keyword evidence="2" id="KW-0812">Transmembrane</keyword>
<organism evidence="3">
    <name type="scientific">marine sediment metagenome</name>
    <dbReference type="NCBI Taxonomy" id="412755"/>
    <lineage>
        <taxon>unclassified sequences</taxon>
        <taxon>metagenomes</taxon>
        <taxon>ecological metagenomes</taxon>
    </lineage>
</organism>
<accession>A0A0F9FAC2</accession>
<dbReference type="EMBL" id="LAZR01022022">
    <property type="protein sequence ID" value="KKL83294.1"/>
    <property type="molecule type" value="Genomic_DNA"/>
</dbReference>
<sequence>MGTYKKYIGKSIEIREGNTYVGDQQFDIPTNPLDQHSIYFELTKICIGRKVEDLCEEDETKDQFRTNCSIYAHGITTGNGFYESDKFLVSKKKTIVGETVEVGITIYPQSSRLSQNNIRGFFVEADAECGIEEDSLLICMDISIPDSMFQSFLIAIEQQNISSARLVVTSEMPCKDVVYEITFLVLEKGTNIKLENLEFSTKPLVLQTEDEQQEDKDEQRETLENQTYEQREQKERQQEMEEDRYSKLLEAIKSVRASTGFVGLAMIVLIIMVYMRYF</sequence>
<proteinExistence type="predicted"/>
<comment type="caution">
    <text evidence="3">The sequence shown here is derived from an EMBL/GenBank/DDBJ whole genome shotgun (WGS) entry which is preliminary data.</text>
</comment>
<keyword evidence="2" id="KW-1133">Transmembrane helix</keyword>
<name>A0A0F9FAC2_9ZZZZ</name>
<feature type="compositionally biased region" description="Basic and acidic residues" evidence="1">
    <location>
        <begin position="217"/>
        <end position="239"/>
    </location>
</feature>
<dbReference type="AlphaFoldDB" id="A0A0F9FAC2"/>
<evidence type="ECO:0000256" key="1">
    <source>
        <dbReference type="SAM" id="MobiDB-lite"/>
    </source>
</evidence>
<protein>
    <submittedName>
        <fullName evidence="3">Uncharacterized protein</fullName>
    </submittedName>
</protein>
<feature type="region of interest" description="Disordered" evidence="1">
    <location>
        <begin position="208"/>
        <end position="239"/>
    </location>
</feature>
<feature type="transmembrane region" description="Helical" evidence="2">
    <location>
        <begin position="254"/>
        <end position="275"/>
    </location>
</feature>
<evidence type="ECO:0000313" key="3">
    <source>
        <dbReference type="EMBL" id="KKL83294.1"/>
    </source>
</evidence>
<reference evidence="3" key="1">
    <citation type="journal article" date="2015" name="Nature">
        <title>Complex archaea that bridge the gap between prokaryotes and eukaryotes.</title>
        <authorList>
            <person name="Spang A."/>
            <person name="Saw J.H."/>
            <person name="Jorgensen S.L."/>
            <person name="Zaremba-Niedzwiedzka K."/>
            <person name="Martijn J."/>
            <person name="Lind A.E."/>
            <person name="van Eijk R."/>
            <person name="Schleper C."/>
            <person name="Guy L."/>
            <person name="Ettema T.J."/>
        </authorList>
    </citation>
    <scope>NUCLEOTIDE SEQUENCE</scope>
</reference>